<dbReference type="InterPro" id="IPR011249">
    <property type="entry name" value="Metalloenz_LuxS/M16"/>
</dbReference>
<evidence type="ECO:0000259" key="1">
    <source>
        <dbReference type="Pfam" id="PF05193"/>
    </source>
</evidence>
<keyword evidence="3" id="KW-1185">Reference proteome</keyword>
<reference evidence="2 3" key="1">
    <citation type="submission" date="2014-12" db="EMBL/GenBank/DDBJ databases">
        <title>Comparative genomics of the lactic acid bacteria isolated from the honey bee gut.</title>
        <authorList>
            <person name="Ellegaard K.M."/>
            <person name="Tamarit D."/>
            <person name="Javelind E."/>
            <person name="Olofsson T."/>
            <person name="Andersson S.G."/>
            <person name="Vasquez A."/>
        </authorList>
    </citation>
    <scope>NUCLEOTIDE SEQUENCE [LARGE SCALE GENOMIC DNA]</scope>
    <source>
        <strain evidence="2 3">Hon2</strain>
    </source>
</reference>
<dbReference type="AlphaFoldDB" id="A0A0F4KRV2"/>
<evidence type="ECO:0000313" key="2">
    <source>
        <dbReference type="EMBL" id="KJY48783.1"/>
    </source>
</evidence>
<gene>
    <name evidence="2" type="ORF">JG29_11940</name>
</gene>
<dbReference type="GO" id="GO:0046872">
    <property type="term" value="F:metal ion binding"/>
    <property type="evidence" value="ECO:0007669"/>
    <property type="project" value="InterPro"/>
</dbReference>
<accession>A0A0F4KRV2</accession>
<name>A0A0F4KRV2_9LACO</name>
<dbReference type="Proteomes" id="UP000033695">
    <property type="component" value="Unassembled WGS sequence"/>
</dbReference>
<dbReference type="SUPFAM" id="SSF63411">
    <property type="entry name" value="LuxS/MPP-like metallohydrolase"/>
    <property type="match status" value="2"/>
</dbReference>
<proteinExistence type="predicted"/>
<dbReference type="STRING" id="1218508.JG29_11940"/>
<evidence type="ECO:0000313" key="3">
    <source>
        <dbReference type="Proteomes" id="UP000033695"/>
    </source>
</evidence>
<feature type="domain" description="Peptidase M16 C-terminal" evidence="1">
    <location>
        <begin position="184"/>
        <end position="345"/>
    </location>
</feature>
<dbReference type="Pfam" id="PF05193">
    <property type="entry name" value="Peptidase_M16_C"/>
    <property type="match status" value="1"/>
</dbReference>
<dbReference type="PANTHER" id="PTHR11851:SF186">
    <property type="entry name" value="INACTIVE METALLOPROTEASE YMFF-RELATED"/>
    <property type="match status" value="1"/>
</dbReference>
<dbReference type="PANTHER" id="PTHR11851">
    <property type="entry name" value="METALLOPROTEASE"/>
    <property type="match status" value="1"/>
</dbReference>
<dbReference type="HOGENOM" id="CLU_052943_1_0_9"/>
<dbReference type="InterPro" id="IPR007863">
    <property type="entry name" value="Peptidase_M16_C"/>
</dbReference>
<dbReference type="PATRIC" id="fig|1218508.4.peg.1182"/>
<dbReference type="EMBL" id="JXBZ01000008">
    <property type="protein sequence ID" value="KJY48783.1"/>
    <property type="molecule type" value="Genomic_DNA"/>
</dbReference>
<dbReference type="InterPro" id="IPR050361">
    <property type="entry name" value="MPP/UQCRC_Complex"/>
</dbReference>
<sequence length="421" mass="47901">MSEIHTFTVAPGVELWWLPTTKFHIARLEVNFLTPQHLPETTARKMLANLLQRSSAEWPTEALLSRQLAGLYGAELVARTTILQNLNILSVAISSALEYQQQEIFESAQQLLWNCLWRPNLDEQQQQFAANAFKIEQVNLNHAYESIADDYPLQASLALRRLVYQNVRDLAIPAFGTLEQLQQLTPIQVRQQYDNLLKNNRIIVTLVGAVSTKTVQKVLTALQNFSPRQQKFAFRIKDLKSNSPKPLQQTKIEPLQQSQLALAYQTSGRWSVLQVLNMMFGGDDQSLLFQQVREHHGLAYSIYSNVNTYQQLIYVQAGVDGSQVSLTETLIKQQIVRLTQENLTELLHHAQLALINQRLELADTIAVSANRLLLKALNPQAIIDDQQYIQEIKRVQLADVQAATQQLHKIAGYYLIGQDKE</sequence>
<dbReference type="Gene3D" id="3.30.830.10">
    <property type="entry name" value="Metalloenzyme, LuxS/M16 peptidase-like"/>
    <property type="match status" value="2"/>
</dbReference>
<protein>
    <recommendedName>
        <fullName evidence="1">Peptidase M16 C-terminal domain-containing protein</fullName>
    </recommendedName>
</protein>
<organism evidence="2 3">
    <name type="scientific">Bombilactobacillus mellis</name>
    <dbReference type="NCBI Taxonomy" id="1218508"/>
    <lineage>
        <taxon>Bacteria</taxon>
        <taxon>Bacillati</taxon>
        <taxon>Bacillota</taxon>
        <taxon>Bacilli</taxon>
        <taxon>Lactobacillales</taxon>
        <taxon>Lactobacillaceae</taxon>
        <taxon>Bombilactobacillus</taxon>
    </lineage>
</organism>
<comment type="caution">
    <text evidence="2">The sequence shown here is derived from an EMBL/GenBank/DDBJ whole genome shotgun (WGS) entry which is preliminary data.</text>
</comment>